<accession>A0A074RK63</accession>
<dbReference type="InterPro" id="IPR019434">
    <property type="entry name" value="DUF2423"/>
</dbReference>
<sequence>MAKSTRSKSKRAFRRHKREDGVYAATDAARLQRLSAKLAAKISADKDGDQEMGEEEDTEQQVEGGESAAPKKISTSGPRGSRREEWRKSKGMSTRSKHKNRMNKHGVVASSRRAGVTKRRR</sequence>
<comment type="caution">
    <text evidence="3">The sequence shown here is derived from an EMBL/GenBank/DDBJ whole genome shotgun (WGS) entry which is preliminary data.</text>
</comment>
<feature type="region of interest" description="Disordered" evidence="1">
    <location>
        <begin position="42"/>
        <end position="121"/>
    </location>
</feature>
<name>A0A074RK63_9AGAM</name>
<feature type="compositionally biased region" description="Basic residues" evidence="1">
    <location>
        <begin position="95"/>
        <end position="104"/>
    </location>
</feature>
<dbReference type="OrthoDB" id="4087970at2759"/>
<feature type="compositionally biased region" description="Acidic residues" evidence="1">
    <location>
        <begin position="50"/>
        <end position="60"/>
    </location>
</feature>
<dbReference type="GO" id="GO:0030687">
    <property type="term" value="C:preribosome, large subunit precursor"/>
    <property type="evidence" value="ECO:0007669"/>
    <property type="project" value="TreeGrafter"/>
</dbReference>
<keyword evidence="4" id="KW-1185">Reference proteome</keyword>
<gene>
    <name evidence="3" type="ORF">V565_164460</name>
</gene>
<dbReference type="PANTHER" id="PTHR28219:SF1">
    <property type="entry name" value="UPF0642 PROTEIN YBL028C"/>
    <property type="match status" value="1"/>
</dbReference>
<dbReference type="EMBL" id="AZST01000811">
    <property type="protein sequence ID" value="KEP47199.1"/>
    <property type="molecule type" value="Genomic_DNA"/>
</dbReference>
<evidence type="ECO:0000313" key="4">
    <source>
        <dbReference type="Proteomes" id="UP000027456"/>
    </source>
</evidence>
<evidence type="ECO:0000256" key="1">
    <source>
        <dbReference type="SAM" id="MobiDB-lite"/>
    </source>
</evidence>
<dbReference type="HOGENOM" id="CLU_125052_0_0_1"/>
<feature type="region of interest" description="Disordered" evidence="1">
    <location>
        <begin position="1"/>
        <end position="25"/>
    </location>
</feature>
<dbReference type="Proteomes" id="UP000027456">
    <property type="component" value="Unassembled WGS sequence"/>
</dbReference>
<dbReference type="AlphaFoldDB" id="A0A074RK63"/>
<dbReference type="Pfam" id="PF10338">
    <property type="entry name" value="YBL028C_N"/>
    <property type="match status" value="1"/>
</dbReference>
<feature type="domain" description="DUF2423" evidence="2">
    <location>
        <begin position="1"/>
        <end position="43"/>
    </location>
</feature>
<evidence type="ECO:0000313" key="3">
    <source>
        <dbReference type="EMBL" id="KEP47199.1"/>
    </source>
</evidence>
<feature type="compositionally biased region" description="Basic residues" evidence="1">
    <location>
        <begin position="1"/>
        <end position="17"/>
    </location>
</feature>
<organism evidence="3 4">
    <name type="scientific">Rhizoctonia solani 123E</name>
    <dbReference type="NCBI Taxonomy" id="1423351"/>
    <lineage>
        <taxon>Eukaryota</taxon>
        <taxon>Fungi</taxon>
        <taxon>Dikarya</taxon>
        <taxon>Basidiomycota</taxon>
        <taxon>Agaricomycotina</taxon>
        <taxon>Agaricomycetes</taxon>
        <taxon>Cantharellales</taxon>
        <taxon>Ceratobasidiaceae</taxon>
        <taxon>Rhizoctonia</taxon>
    </lineage>
</organism>
<dbReference type="PANTHER" id="PTHR28219">
    <property type="entry name" value="UPF0642 PROTEIN YBL028C"/>
    <property type="match status" value="1"/>
</dbReference>
<proteinExistence type="predicted"/>
<dbReference type="STRING" id="1423351.A0A074RK63"/>
<evidence type="ECO:0000259" key="2">
    <source>
        <dbReference type="Pfam" id="PF10338"/>
    </source>
</evidence>
<reference evidence="3 4" key="1">
    <citation type="submission" date="2013-12" db="EMBL/GenBank/DDBJ databases">
        <authorList>
            <person name="Cubeta M."/>
            <person name="Pakala S."/>
            <person name="Fedorova N."/>
            <person name="Thomas E."/>
            <person name="Dean R."/>
            <person name="Jabaji S."/>
            <person name="Neate S."/>
            <person name="Toda T."/>
            <person name="Tavantzis S."/>
            <person name="Vilgalys R."/>
            <person name="Bharathan N."/>
            <person name="Pakala S."/>
            <person name="Losada L.S."/>
            <person name="Zafar N."/>
            <person name="Nierman W."/>
        </authorList>
    </citation>
    <scope>NUCLEOTIDE SEQUENCE [LARGE SCALE GENOMIC DNA]</scope>
    <source>
        <strain evidence="3 4">123E</strain>
    </source>
</reference>
<protein>
    <submittedName>
        <fullName evidence="3">Putative genomic scaffold, msy-sf-9 protein</fullName>
    </submittedName>
</protein>